<organism evidence="1 2">
    <name type="scientific">Aquilegia coerulea</name>
    <name type="common">Rocky mountain columbine</name>
    <dbReference type="NCBI Taxonomy" id="218851"/>
    <lineage>
        <taxon>Eukaryota</taxon>
        <taxon>Viridiplantae</taxon>
        <taxon>Streptophyta</taxon>
        <taxon>Embryophyta</taxon>
        <taxon>Tracheophyta</taxon>
        <taxon>Spermatophyta</taxon>
        <taxon>Magnoliopsida</taxon>
        <taxon>Ranunculales</taxon>
        <taxon>Ranunculaceae</taxon>
        <taxon>Thalictroideae</taxon>
        <taxon>Aquilegia</taxon>
    </lineage>
</organism>
<dbReference type="Proteomes" id="UP000230069">
    <property type="component" value="Unassembled WGS sequence"/>
</dbReference>
<evidence type="ECO:0000313" key="2">
    <source>
        <dbReference type="Proteomes" id="UP000230069"/>
    </source>
</evidence>
<evidence type="ECO:0000313" key="1">
    <source>
        <dbReference type="EMBL" id="PIA32097.1"/>
    </source>
</evidence>
<keyword evidence="2" id="KW-1185">Reference proteome</keyword>
<gene>
    <name evidence="1" type="ORF">AQUCO_04600035v1</name>
</gene>
<name>A0A2G5CMM1_AQUCA</name>
<accession>A0A2G5CMM1</accession>
<dbReference type="InParanoid" id="A0A2G5CMM1"/>
<protein>
    <submittedName>
        <fullName evidence="1">Uncharacterized protein</fullName>
    </submittedName>
</protein>
<sequence length="107" mass="11490">MLMVGEGNRANPTVSIPSWSVYDDPMVDMISTSPLRFPVSGVVYSSAVANNNDVISDGGGGGDYSPFLLAEATALQRYLPSNEVDSDIDIFGYRESDIPIDAYSCDE</sequence>
<proteinExistence type="predicted"/>
<dbReference type="AlphaFoldDB" id="A0A2G5CMM1"/>
<dbReference type="EMBL" id="KZ305063">
    <property type="protein sequence ID" value="PIA32097.1"/>
    <property type="molecule type" value="Genomic_DNA"/>
</dbReference>
<reference evidence="1 2" key="1">
    <citation type="submission" date="2017-09" db="EMBL/GenBank/DDBJ databases">
        <title>WGS assembly of Aquilegia coerulea Goldsmith.</title>
        <authorList>
            <person name="Hodges S."/>
            <person name="Kramer E."/>
            <person name="Nordborg M."/>
            <person name="Tomkins J."/>
            <person name="Borevitz J."/>
            <person name="Derieg N."/>
            <person name="Yan J."/>
            <person name="Mihaltcheva S."/>
            <person name="Hayes R.D."/>
            <person name="Rokhsar D."/>
        </authorList>
    </citation>
    <scope>NUCLEOTIDE SEQUENCE [LARGE SCALE GENOMIC DNA]</scope>
    <source>
        <strain evidence="2">cv. Goldsmith</strain>
    </source>
</reference>